<name>A0A550J7W3_9BACT</name>
<reference evidence="1 2" key="1">
    <citation type="submission" date="2019-07" db="EMBL/GenBank/DDBJ databases">
        <title>Insights of Desulfuromonas acetexigens electromicrobiology.</title>
        <authorList>
            <person name="Katuri K."/>
            <person name="Sapireddy V."/>
            <person name="Shaw D.R."/>
            <person name="Saikaly P."/>
        </authorList>
    </citation>
    <scope>NUCLEOTIDE SEQUENCE [LARGE SCALE GENOMIC DNA]</scope>
    <source>
        <strain evidence="1 2">2873</strain>
    </source>
</reference>
<evidence type="ECO:0000313" key="2">
    <source>
        <dbReference type="Proteomes" id="UP000317155"/>
    </source>
</evidence>
<dbReference type="AlphaFoldDB" id="A0A550J7W3"/>
<comment type="caution">
    <text evidence="1">The sequence shown here is derived from an EMBL/GenBank/DDBJ whole genome shotgun (WGS) entry which is preliminary data.</text>
</comment>
<dbReference type="OrthoDB" id="9761012at2"/>
<evidence type="ECO:0000313" key="1">
    <source>
        <dbReference type="EMBL" id="TRO79318.1"/>
    </source>
</evidence>
<dbReference type="RefSeq" id="WP_140396587.1">
    <property type="nucleotide sequence ID" value="NZ_FOJJ01000003.1"/>
</dbReference>
<organism evidence="1 2">
    <name type="scientific">Trichloromonas acetexigens</name>
    <dbReference type="NCBI Taxonomy" id="38815"/>
    <lineage>
        <taxon>Bacteria</taxon>
        <taxon>Pseudomonadati</taxon>
        <taxon>Thermodesulfobacteriota</taxon>
        <taxon>Desulfuromonadia</taxon>
        <taxon>Desulfuromonadales</taxon>
        <taxon>Trichloromonadaceae</taxon>
        <taxon>Trichloromonas</taxon>
    </lineage>
</organism>
<proteinExistence type="predicted"/>
<protein>
    <submittedName>
        <fullName evidence="1">Uncharacterized protein</fullName>
    </submittedName>
</protein>
<keyword evidence="2" id="KW-1185">Reference proteome</keyword>
<sequence length="61" mass="7011">MTFLAFFAGWFHVEPRQTAPISARELKEQFKNAREPKVREILAALASIGQAREMEEGRYVS</sequence>
<gene>
    <name evidence="1" type="ORF">FL622_13690</name>
</gene>
<dbReference type="EMBL" id="VJVV01000011">
    <property type="protein sequence ID" value="TRO79318.1"/>
    <property type="molecule type" value="Genomic_DNA"/>
</dbReference>
<accession>A0A550J7W3</accession>
<dbReference type="Proteomes" id="UP000317155">
    <property type="component" value="Unassembled WGS sequence"/>
</dbReference>